<accession>A0A5C2RQV1</accession>
<proteinExistence type="predicted"/>
<evidence type="ECO:0000313" key="2">
    <source>
        <dbReference type="EMBL" id="RPD52807.1"/>
    </source>
</evidence>
<protein>
    <submittedName>
        <fullName evidence="2">Uncharacterized protein</fullName>
    </submittedName>
</protein>
<sequence length="170" mass="18685">MSESRSDSLERHWKTDRAHHIHGERGCLGVDSLRRAIYPSSFVFRSTLRPVGPDDVGISCRRATLLVKSAVAQAEGSPVRRAAALSNTHHSRAPLPLTSPSHRVVESETRAPTTAYTSGGERSVPTSPSTEHRITGMRLERGMLTHLCDPRTPSRVRAASPNADTPHRWP</sequence>
<organism evidence="2 3">
    <name type="scientific">Lentinus tigrinus ALCF2SS1-6</name>
    <dbReference type="NCBI Taxonomy" id="1328759"/>
    <lineage>
        <taxon>Eukaryota</taxon>
        <taxon>Fungi</taxon>
        <taxon>Dikarya</taxon>
        <taxon>Basidiomycota</taxon>
        <taxon>Agaricomycotina</taxon>
        <taxon>Agaricomycetes</taxon>
        <taxon>Polyporales</taxon>
        <taxon>Polyporaceae</taxon>
        <taxon>Lentinus</taxon>
    </lineage>
</organism>
<dbReference type="AlphaFoldDB" id="A0A5C2RQV1"/>
<reference evidence="2" key="1">
    <citation type="journal article" date="2018" name="Genome Biol. Evol.">
        <title>Genomics and development of Lentinus tigrinus, a white-rot wood-decaying mushroom with dimorphic fruiting bodies.</title>
        <authorList>
            <person name="Wu B."/>
            <person name="Xu Z."/>
            <person name="Knudson A."/>
            <person name="Carlson A."/>
            <person name="Chen N."/>
            <person name="Kovaka S."/>
            <person name="LaButti K."/>
            <person name="Lipzen A."/>
            <person name="Pennachio C."/>
            <person name="Riley R."/>
            <person name="Schakwitz W."/>
            <person name="Umezawa K."/>
            <person name="Ohm R.A."/>
            <person name="Grigoriev I.V."/>
            <person name="Nagy L.G."/>
            <person name="Gibbons J."/>
            <person name="Hibbett D."/>
        </authorList>
    </citation>
    <scope>NUCLEOTIDE SEQUENCE [LARGE SCALE GENOMIC DNA]</scope>
    <source>
        <strain evidence="2">ALCF2SS1-6</strain>
    </source>
</reference>
<dbReference type="Proteomes" id="UP000313359">
    <property type="component" value="Unassembled WGS sequence"/>
</dbReference>
<feature type="region of interest" description="Disordered" evidence="1">
    <location>
        <begin position="85"/>
        <end position="132"/>
    </location>
</feature>
<keyword evidence="3" id="KW-1185">Reference proteome</keyword>
<dbReference type="EMBL" id="ML122339">
    <property type="protein sequence ID" value="RPD52807.1"/>
    <property type="molecule type" value="Genomic_DNA"/>
</dbReference>
<name>A0A5C2RQV1_9APHY</name>
<feature type="region of interest" description="Disordered" evidence="1">
    <location>
        <begin position="147"/>
        <end position="170"/>
    </location>
</feature>
<evidence type="ECO:0000256" key="1">
    <source>
        <dbReference type="SAM" id="MobiDB-lite"/>
    </source>
</evidence>
<gene>
    <name evidence="2" type="ORF">L227DRAFT_439537</name>
</gene>
<evidence type="ECO:0000313" key="3">
    <source>
        <dbReference type="Proteomes" id="UP000313359"/>
    </source>
</evidence>